<dbReference type="Proteomes" id="UP001050808">
    <property type="component" value="Unassembled WGS sequence"/>
</dbReference>
<keyword evidence="2" id="KW-1185">Reference proteome</keyword>
<proteinExistence type="predicted"/>
<dbReference type="EMBL" id="BNDY01000005">
    <property type="protein sequence ID" value="GHI38115.1"/>
    <property type="molecule type" value="Genomic_DNA"/>
</dbReference>
<evidence type="ECO:0000313" key="2">
    <source>
        <dbReference type="Proteomes" id="UP001050808"/>
    </source>
</evidence>
<accession>A0ABQ3QLH2</accession>
<organism evidence="1 2">
    <name type="scientific">Streptomyces violascens</name>
    <dbReference type="NCBI Taxonomy" id="67381"/>
    <lineage>
        <taxon>Bacteria</taxon>
        <taxon>Bacillati</taxon>
        <taxon>Actinomycetota</taxon>
        <taxon>Actinomycetes</taxon>
        <taxon>Kitasatosporales</taxon>
        <taxon>Streptomycetaceae</taxon>
        <taxon>Streptomyces</taxon>
    </lineage>
</organism>
<comment type="caution">
    <text evidence="1">The sequence shown here is derived from an EMBL/GenBank/DDBJ whole genome shotgun (WGS) entry which is preliminary data.</text>
</comment>
<evidence type="ECO:0000313" key="1">
    <source>
        <dbReference type="EMBL" id="GHI38115.1"/>
    </source>
</evidence>
<name>A0ABQ3QLH2_9ACTN</name>
<protein>
    <submittedName>
        <fullName evidence="1">Uncharacterized protein</fullName>
    </submittedName>
</protein>
<gene>
    <name evidence="1" type="ORF">Sviol_25230</name>
</gene>
<sequence length="119" mass="12975">MHLLRAVGEQDLHPPVRSPGHRIGDVKTRQLLDPALVPLAAARPERGFQVRHFDGASVLLGELLETVGGAHLVRADRLMVVEQEDRHPGGLDQIDCLWPLPLPNVHSDVWSAGTPVAPD</sequence>
<reference evidence="1" key="1">
    <citation type="submission" date="2024-05" db="EMBL/GenBank/DDBJ databases">
        <title>Whole genome shotgun sequence of Streptomyces violascens NBRC 12920.</title>
        <authorList>
            <person name="Komaki H."/>
            <person name="Tamura T."/>
        </authorList>
    </citation>
    <scope>NUCLEOTIDE SEQUENCE</scope>
    <source>
        <strain evidence="1">NBRC 12920</strain>
    </source>
</reference>